<feature type="transmembrane region" description="Helical" evidence="1">
    <location>
        <begin position="348"/>
        <end position="370"/>
    </location>
</feature>
<keyword evidence="1" id="KW-0472">Membrane</keyword>
<dbReference type="Pfam" id="PF09925">
    <property type="entry name" value="DUF2157"/>
    <property type="match status" value="1"/>
</dbReference>
<feature type="transmembrane region" description="Helical" evidence="1">
    <location>
        <begin position="182"/>
        <end position="203"/>
    </location>
</feature>
<feature type="transmembrane region" description="Helical" evidence="1">
    <location>
        <begin position="131"/>
        <end position="162"/>
    </location>
</feature>
<protein>
    <submittedName>
        <fullName evidence="3">DUF2157 domain-containing protein</fullName>
    </submittedName>
</protein>
<accession>A0ABY7TUD7</accession>
<dbReference type="EMBL" id="CP117417">
    <property type="protein sequence ID" value="WCT76846.1"/>
    <property type="molecule type" value="Genomic_DNA"/>
</dbReference>
<evidence type="ECO:0000313" key="3">
    <source>
        <dbReference type="EMBL" id="WCT76846.1"/>
    </source>
</evidence>
<feature type="transmembrane region" description="Helical" evidence="1">
    <location>
        <begin position="35"/>
        <end position="56"/>
    </location>
</feature>
<feature type="transmembrane region" description="Helical" evidence="1">
    <location>
        <begin position="210"/>
        <end position="231"/>
    </location>
</feature>
<evidence type="ECO:0000256" key="1">
    <source>
        <dbReference type="SAM" id="Phobius"/>
    </source>
</evidence>
<sequence length="383" mass="38797">MAERKLKAWVAAGLIDAAAADRIRAWEAQHSRPVALWAVVGLAALSIGLGIVSLVAANWAAIPGETRLALHGALMVGLGAALWALPAQGGDAARRWAEVGIFVFAALGLGFIGHLGQVYQTSSPTWMAIGLWLTLFAPLLLGGGQGWLCAALLAGGCIALPWMRFGDPALGFSGGQAGPGVIRGAIECALPVGLTPLSALMSGGSARGGFWLRLGQIGFAYAIAAVSLFVIASGLGDWAHGHDPLGNVDTALVAVAGVLGLAGLALWQADRSVQGTAGAAVFAMLALAMLAADRLGGHGLAMGLLFMVLWAGLAGAALHARARWAFQMAVAAVALRLIILAFEEAGGLLASGAGLILGGVLVLGVAWSALRILRQFAPARGIA</sequence>
<evidence type="ECO:0000259" key="2">
    <source>
        <dbReference type="Pfam" id="PF09925"/>
    </source>
</evidence>
<evidence type="ECO:0000313" key="4">
    <source>
        <dbReference type="Proteomes" id="UP001218231"/>
    </source>
</evidence>
<feature type="transmembrane region" description="Helical" evidence="1">
    <location>
        <begin position="251"/>
        <end position="269"/>
    </location>
</feature>
<dbReference type="InterPro" id="IPR018677">
    <property type="entry name" value="DUF2157"/>
</dbReference>
<keyword evidence="1" id="KW-0812">Transmembrane</keyword>
<feature type="domain" description="DUF2157" evidence="2">
    <location>
        <begin position="8"/>
        <end position="148"/>
    </location>
</feature>
<gene>
    <name evidence="3" type="ORF">PQ457_13060</name>
</gene>
<name>A0ABY7TUD7_9SPHN</name>
<dbReference type="Proteomes" id="UP001218231">
    <property type="component" value="Chromosome"/>
</dbReference>
<dbReference type="RefSeq" id="WP_273617247.1">
    <property type="nucleotide sequence ID" value="NZ_CP117417.1"/>
</dbReference>
<organism evidence="3 4">
    <name type="scientific">Novosphingobium humi</name>
    <dbReference type="NCBI Taxonomy" id="2282397"/>
    <lineage>
        <taxon>Bacteria</taxon>
        <taxon>Pseudomonadati</taxon>
        <taxon>Pseudomonadota</taxon>
        <taxon>Alphaproteobacteria</taxon>
        <taxon>Sphingomonadales</taxon>
        <taxon>Sphingomonadaceae</taxon>
        <taxon>Novosphingobium</taxon>
    </lineage>
</organism>
<keyword evidence="1" id="KW-1133">Transmembrane helix</keyword>
<feature type="transmembrane region" description="Helical" evidence="1">
    <location>
        <begin position="324"/>
        <end position="342"/>
    </location>
</feature>
<feature type="transmembrane region" description="Helical" evidence="1">
    <location>
        <begin position="99"/>
        <end position="119"/>
    </location>
</feature>
<feature type="transmembrane region" description="Helical" evidence="1">
    <location>
        <begin position="298"/>
        <end position="317"/>
    </location>
</feature>
<feature type="transmembrane region" description="Helical" evidence="1">
    <location>
        <begin position="68"/>
        <end position="87"/>
    </location>
</feature>
<proteinExistence type="predicted"/>
<reference evidence="3 4" key="1">
    <citation type="submission" date="2023-02" db="EMBL/GenBank/DDBJ databases">
        <title>Genome sequence of Novosphingobium humi KACC 19094.</title>
        <authorList>
            <person name="Kim S."/>
            <person name="Heo J."/>
            <person name="Kwon S.-W."/>
        </authorList>
    </citation>
    <scope>NUCLEOTIDE SEQUENCE [LARGE SCALE GENOMIC DNA]</scope>
    <source>
        <strain evidence="3 4">KACC 19094</strain>
    </source>
</reference>
<feature type="transmembrane region" description="Helical" evidence="1">
    <location>
        <begin position="276"/>
        <end position="292"/>
    </location>
</feature>
<keyword evidence="4" id="KW-1185">Reference proteome</keyword>